<dbReference type="eggNOG" id="COG0489">
    <property type="taxonomic scope" value="Bacteria"/>
</dbReference>
<evidence type="ECO:0000256" key="1">
    <source>
        <dbReference type="ARBA" id="ARBA00004429"/>
    </source>
</evidence>
<evidence type="ECO:0000256" key="15">
    <source>
        <dbReference type="SAM" id="Phobius"/>
    </source>
</evidence>
<evidence type="ECO:0000256" key="6">
    <source>
        <dbReference type="ARBA" id="ARBA00022692"/>
    </source>
</evidence>
<dbReference type="EC" id="2.7.10.1" evidence="19"/>
<keyword evidence="4" id="KW-0997">Cell inner membrane</keyword>
<name>A1BJQ6_CHLPD</name>
<evidence type="ECO:0000256" key="5">
    <source>
        <dbReference type="ARBA" id="ARBA00022679"/>
    </source>
</evidence>
<dbReference type="NCBIfam" id="TIGR01007">
    <property type="entry name" value="eps_fam"/>
    <property type="match status" value="1"/>
</dbReference>
<keyword evidence="9" id="KW-0067">ATP-binding</keyword>
<evidence type="ECO:0000256" key="8">
    <source>
        <dbReference type="ARBA" id="ARBA00022777"/>
    </source>
</evidence>
<dbReference type="SUPFAM" id="SSF52540">
    <property type="entry name" value="P-loop containing nucleoside triphosphate hydrolases"/>
    <property type="match status" value="1"/>
</dbReference>
<dbReference type="AlphaFoldDB" id="A1BJQ6"/>
<evidence type="ECO:0000313" key="19">
    <source>
        <dbReference type="EMBL" id="ABL66633.1"/>
    </source>
</evidence>
<dbReference type="InterPro" id="IPR050445">
    <property type="entry name" value="Bact_polysacc_biosynth/exp"/>
</dbReference>
<keyword evidence="6 15" id="KW-0812">Transmembrane</keyword>
<evidence type="ECO:0000259" key="16">
    <source>
        <dbReference type="Pfam" id="PF02706"/>
    </source>
</evidence>
<feature type="domain" description="Tyrosine-protein kinase G-rich" evidence="18">
    <location>
        <begin position="420"/>
        <end position="495"/>
    </location>
</feature>
<feature type="transmembrane region" description="Helical" evidence="15">
    <location>
        <begin position="36"/>
        <end position="54"/>
    </location>
</feature>
<feature type="coiled-coil region" evidence="14">
    <location>
        <begin position="308"/>
        <end position="363"/>
    </location>
</feature>
<evidence type="ECO:0000256" key="10">
    <source>
        <dbReference type="ARBA" id="ARBA00022989"/>
    </source>
</evidence>
<dbReference type="Gene3D" id="3.40.50.300">
    <property type="entry name" value="P-loop containing nucleotide triphosphate hydrolases"/>
    <property type="match status" value="1"/>
</dbReference>
<evidence type="ECO:0000256" key="13">
    <source>
        <dbReference type="ARBA" id="ARBA00053015"/>
    </source>
</evidence>
<comment type="subcellular location">
    <subcellularLocation>
        <location evidence="1">Cell inner membrane</location>
        <topology evidence="1">Multi-pass membrane protein</topology>
    </subcellularLocation>
</comment>
<dbReference type="InterPro" id="IPR003856">
    <property type="entry name" value="LPS_length_determ_N"/>
</dbReference>
<dbReference type="InterPro" id="IPR005702">
    <property type="entry name" value="Wzc-like_C"/>
</dbReference>
<feature type="domain" description="AAA" evidence="17">
    <location>
        <begin position="620"/>
        <end position="757"/>
    </location>
</feature>
<evidence type="ECO:0000256" key="7">
    <source>
        <dbReference type="ARBA" id="ARBA00022741"/>
    </source>
</evidence>
<evidence type="ECO:0000259" key="18">
    <source>
        <dbReference type="Pfam" id="PF13807"/>
    </source>
</evidence>
<dbReference type="EMBL" id="CP000492">
    <property type="protein sequence ID" value="ABL66633.1"/>
    <property type="molecule type" value="Genomic_DNA"/>
</dbReference>
<accession>A1BJQ6</accession>
<evidence type="ECO:0000256" key="3">
    <source>
        <dbReference type="ARBA" id="ARBA00022475"/>
    </source>
</evidence>
<keyword evidence="10 15" id="KW-1133">Transmembrane helix</keyword>
<organism evidence="19 20">
    <name type="scientific">Chlorobium phaeobacteroides (strain DSM 266 / SMG 266 / 2430)</name>
    <dbReference type="NCBI Taxonomy" id="290317"/>
    <lineage>
        <taxon>Bacteria</taxon>
        <taxon>Pseudomonadati</taxon>
        <taxon>Chlorobiota</taxon>
        <taxon>Chlorobiia</taxon>
        <taxon>Chlorobiales</taxon>
        <taxon>Chlorobiaceae</taxon>
        <taxon>Chlorobium/Pelodictyon group</taxon>
        <taxon>Chlorobium</taxon>
    </lineage>
</organism>
<evidence type="ECO:0000313" key="20">
    <source>
        <dbReference type="Proteomes" id="UP000008701"/>
    </source>
</evidence>
<evidence type="ECO:0000256" key="9">
    <source>
        <dbReference type="ARBA" id="ARBA00022840"/>
    </source>
</evidence>
<dbReference type="CDD" id="cd05387">
    <property type="entry name" value="BY-kinase"/>
    <property type="match status" value="1"/>
</dbReference>
<dbReference type="RefSeq" id="WP_015961164.1">
    <property type="nucleotide sequence ID" value="NC_008639.1"/>
</dbReference>
<evidence type="ECO:0000256" key="12">
    <source>
        <dbReference type="ARBA" id="ARBA00023137"/>
    </source>
</evidence>
<keyword evidence="7" id="KW-0547">Nucleotide-binding</keyword>
<evidence type="ECO:0000256" key="2">
    <source>
        <dbReference type="ARBA" id="ARBA00008883"/>
    </source>
</evidence>
<dbReference type="InterPro" id="IPR025669">
    <property type="entry name" value="AAA_dom"/>
</dbReference>
<dbReference type="InterPro" id="IPR032807">
    <property type="entry name" value="GNVR"/>
</dbReference>
<dbReference type="PANTHER" id="PTHR32309">
    <property type="entry name" value="TYROSINE-PROTEIN KINASE"/>
    <property type="match status" value="1"/>
</dbReference>
<dbReference type="Proteomes" id="UP000008701">
    <property type="component" value="Chromosome"/>
</dbReference>
<dbReference type="eggNOG" id="COG3206">
    <property type="taxonomic scope" value="Bacteria"/>
</dbReference>
<dbReference type="HOGENOM" id="CLU_009912_2_1_10"/>
<reference evidence="19 20" key="1">
    <citation type="submission" date="2006-12" db="EMBL/GenBank/DDBJ databases">
        <title>Complete sequence of Chlorobium phaeobacteroides DSM 266.</title>
        <authorList>
            <consortium name="US DOE Joint Genome Institute"/>
            <person name="Copeland A."/>
            <person name="Lucas S."/>
            <person name="Lapidus A."/>
            <person name="Barry K."/>
            <person name="Detter J.C."/>
            <person name="Glavina del Rio T."/>
            <person name="Hammon N."/>
            <person name="Israni S."/>
            <person name="Pitluck S."/>
            <person name="Goltsman E."/>
            <person name="Schmutz J."/>
            <person name="Larimer F."/>
            <person name="Land M."/>
            <person name="Hauser L."/>
            <person name="Mikhailova N."/>
            <person name="Li T."/>
            <person name="Overmann J."/>
            <person name="Bryant D.A."/>
            <person name="Richardson P."/>
        </authorList>
    </citation>
    <scope>NUCLEOTIDE SEQUENCE [LARGE SCALE GENOMIC DNA]</scope>
    <source>
        <strain evidence="19 20">DSM 266</strain>
    </source>
</reference>
<keyword evidence="8" id="KW-0418">Kinase</keyword>
<dbReference type="GO" id="GO:0005524">
    <property type="term" value="F:ATP binding"/>
    <property type="evidence" value="ECO:0007669"/>
    <property type="project" value="UniProtKB-KW"/>
</dbReference>
<dbReference type="Pfam" id="PF13807">
    <property type="entry name" value="GNVR"/>
    <property type="match status" value="1"/>
</dbReference>
<dbReference type="InterPro" id="IPR027417">
    <property type="entry name" value="P-loop_NTPase"/>
</dbReference>
<gene>
    <name evidence="19" type="ordered locus">Cpha266_2649</name>
</gene>
<feature type="domain" description="Polysaccharide chain length determinant N-terminal" evidence="16">
    <location>
        <begin position="21"/>
        <end position="102"/>
    </location>
</feature>
<dbReference type="OrthoDB" id="9794577at2"/>
<keyword evidence="11 15" id="KW-0472">Membrane</keyword>
<evidence type="ECO:0000256" key="14">
    <source>
        <dbReference type="SAM" id="Coils"/>
    </source>
</evidence>
<comment type="similarity">
    <text evidence="2">Belongs to the etk/wzc family.</text>
</comment>
<dbReference type="GO" id="GO:0005886">
    <property type="term" value="C:plasma membrane"/>
    <property type="evidence" value="ECO:0007669"/>
    <property type="project" value="UniProtKB-SubCell"/>
</dbReference>
<keyword evidence="3" id="KW-1003">Cell membrane</keyword>
<dbReference type="STRING" id="290317.Cpha266_2649"/>
<evidence type="ECO:0000259" key="17">
    <source>
        <dbReference type="Pfam" id="PF13614"/>
    </source>
</evidence>
<dbReference type="PANTHER" id="PTHR32309:SF31">
    <property type="entry name" value="CAPSULAR EXOPOLYSACCHARIDE FAMILY"/>
    <property type="match status" value="1"/>
</dbReference>
<keyword evidence="20" id="KW-1185">Reference proteome</keyword>
<proteinExistence type="inferred from homology"/>
<keyword evidence="14" id="KW-0175">Coiled coil</keyword>
<sequence>MKVEQQTPIKQQEEIERGEREISLEEIFKIVLRRKYGIILVMALSLFAAIFYHYTETPEYHAVAVMMINDNKEPTDLLATVLGSGAAVDNKAVKKDVELIKSMPIAMLAVGELYKSARRDSLEFFEKRIYRSPVSRFFSQLNVFTPLNADQNPPYRALSDEELRRYAVKLNSRITVEAARETNVLKVSVASPFADEAAYLSNTLCRVYREADIDRNSEKYAQANKFIAEMLGDQQKKVGDADYALSKYMEANEIYELTGNTQQLLNKLVEADAKFKSIQAEYNIANNGLAFLEKKLSESDRAISSQIAKNVSNQLGSIMDEIKGLESEYMQLVQEKGIDNADVKAKRQQLEVVKTRYEQLSRSKIAGEIGYAGKAQKFSFDMVSEKLQIQRKLNELSFSSREFSRLKEYYEGLLGQLPEKQQDYIKLQRDREVVGKTYLYLKEKLDETRIMLGSEVGGVSVIGSAFVPFKPEKPNLKKNMLMGLVLGGLLAVLFTYTAELVDDSVKDDSFFRDIGLATLSIIPLVPGEKNAVPSREVSGFNRILYNTSKAFREKVLLSGNGAGKRKGAQPKVETPMPMITDSLSSSFAESFRTLRTALDYSRVESPLKSLLISGTAMSEGKSTVCSNLAMAYALVGKKTIIVDCDFRRASQHKKFSVKREKGLTDYLFGEDRSIDESYFQATHVDNLFLLSSGKKVPNPNELLGSAKMQDLIRELETKFDKVIIDSPPLFLSDAAQLAHSIDGILLVSRLQFTSRKPIQDFVSDHFMRPLLLGVALIGSRQGTGYGYGKYGYGKYGYGKYGYGKYQYGQYEEQA</sequence>
<keyword evidence="12" id="KW-0829">Tyrosine-protein kinase</keyword>
<protein>
    <submittedName>
        <fullName evidence="19">Lipopolysaccharide biosynthesis</fullName>
        <ecNumber evidence="19">2.7.10.1</ecNumber>
    </submittedName>
</protein>
<dbReference type="GO" id="GO:0004714">
    <property type="term" value="F:transmembrane receptor protein tyrosine kinase activity"/>
    <property type="evidence" value="ECO:0007669"/>
    <property type="project" value="UniProtKB-EC"/>
</dbReference>
<evidence type="ECO:0000256" key="11">
    <source>
        <dbReference type="ARBA" id="ARBA00023136"/>
    </source>
</evidence>
<comment type="catalytic activity">
    <reaction evidence="13">
        <text>L-tyrosyl-[protein] + ATP = O-phospho-L-tyrosyl-[protein] + ADP + H(+)</text>
        <dbReference type="Rhea" id="RHEA:10596"/>
        <dbReference type="Rhea" id="RHEA-COMP:10136"/>
        <dbReference type="Rhea" id="RHEA-COMP:20101"/>
        <dbReference type="ChEBI" id="CHEBI:15378"/>
        <dbReference type="ChEBI" id="CHEBI:30616"/>
        <dbReference type="ChEBI" id="CHEBI:46858"/>
        <dbReference type="ChEBI" id="CHEBI:61978"/>
        <dbReference type="ChEBI" id="CHEBI:456216"/>
    </reaction>
</comment>
<dbReference type="Pfam" id="PF13614">
    <property type="entry name" value="AAA_31"/>
    <property type="match status" value="1"/>
</dbReference>
<dbReference type="Pfam" id="PF02706">
    <property type="entry name" value="Wzz"/>
    <property type="match status" value="1"/>
</dbReference>
<keyword evidence="5 19" id="KW-0808">Transferase</keyword>
<dbReference type="KEGG" id="cph:Cpha266_2649"/>
<evidence type="ECO:0000256" key="4">
    <source>
        <dbReference type="ARBA" id="ARBA00022519"/>
    </source>
</evidence>